<dbReference type="EMBL" id="CP007055">
    <property type="protein sequence ID" value="AHG00935.1"/>
    <property type="molecule type" value="Genomic_DNA"/>
</dbReference>
<dbReference type="STRING" id="797299.HALLA_11905"/>
<gene>
    <name evidence="1" type="ORF">HALLA_11905</name>
</gene>
<dbReference type="OrthoDB" id="193821at2157"/>
<organism evidence="1 2">
    <name type="scientific">Halostagnicola larsenii XH-48</name>
    <dbReference type="NCBI Taxonomy" id="797299"/>
    <lineage>
        <taxon>Archaea</taxon>
        <taxon>Methanobacteriati</taxon>
        <taxon>Methanobacteriota</taxon>
        <taxon>Stenosarchaea group</taxon>
        <taxon>Halobacteria</taxon>
        <taxon>Halobacteriales</taxon>
        <taxon>Natrialbaceae</taxon>
        <taxon>Halostagnicola</taxon>
    </lineage>
</organism>
<dbReference type="KEGG" id="hlr:HALLA_11905"/>
<dbReference type="Proteomes" id="UP000019024">
    <property type="component" value="Chromosome"/>
</dbReference>
<accession>W0JUL4</accession>
<dbReference type="RefSeq" id="WP_049952669.1">
    <property type="nucleotide sequence ID" value="NZ_CP007055.1"/>
</dbReference>
<proteinExistence type="predicted"/>
<name>W0JUL4_9EURY</name>
<dbReference type="HOGENOM" id="CLU_2821030_0_0_2"/>
<dbReference type="eggNOG" id="arCOG09335">
    <property type="taxonomic scope" value="Archaea"/>
</dbReference>
<evidence type="ECO:0000313" key="1">
    <source>
        <dbReference type="EMBL" id="AHG00935.1"/>
    </source>
</evidence>
<keyword evidence="2" id="KW-1185">Reference proteome</keyword>
<dbReference type="GeneID" id="25145152"/>
<reference evidence="1 2" key="1">
    <citation type="submission" date="2014-01" db="EMBL/GenBank/DDBJ databases">
        <authorList>
            <consortium name="DOE Joint Genome Institute"/>
            <person name="Anderson I."/>
            <person name="Huntemann M."/>
            <person name="Han J."/>
            <person name="Chen A."/>
            <person name="Kyrpides N."/>
            <person name="Mavromatis K."/>
            <person name="Markowitz V."/>
            <person name="Palaniappan K."/>
            <person name="Ivanova N."/>
            <person name="Schaumberg A."/>
            <person name="Pati A."/>
            <person name="Liolios K."/>
            <person name="Nordberg H.P."/>
            <person name="Cantor M.N."/>
            <person name="Hua S.X."/>
            <person name="Woyke T."/>
        </authorList>
    </citation>
    <scope>NUCLEOTIDE SEQUENCE [LARGE SCALE GENOMIC DNA]</scope>
    <source>
        <strain evidence="1 2">XH-48</strain>
    </source>
</reference>
<protein>
    <submittedName>
        <fullName evidence="1">Uncharacterized protein</fullName>
    </submittedName>
</protein>
<sequence length="69" mass="7941">MVTPRGRFDIRWDPEGRSPRKLSFRPTDMGHWRRVELVWNGCQWREVGWDRVENVSISATGGVTSTAGP</sequence>
<evidence type="ECO:0000313" key="2">
    <source>
        <dbReference type="Proteomes" id="UP000019024"/>
    </source>
</evidence>
<dbReference type="AlphaFoldDB" id="W0JUL4"/>